<name>A0AA88RFY1_9ASTE</name>
<dbReference type="PANTHER" id="PTHR14490">
    <property type="entry name" value="ZINC FINGER, ZZ TYPE"/>
    <property type="match status" value="1"/>
</dbReference>
<dbReference type="AlphaFoldDB" id="A0AA88RFY1"/>
<evidence type="ECO:0000256" key="2">
    <source>
        <dbReference type="SAM" id="MobiDB-lite"/>
    </source>
</evidence>
<feature type="compositionally biased region" description="Basic and acidic residues" evidence="2">
    <location>
        <begin position="106"/>
        <end position="118"/>
    </location>
</feature>
<feature type="domain" description="Kri1-like C-terminal" evidence="3">
    <location>
        <begin position="471"/>
        <end position="553"/>
    </location>
</feature>
<feature type="compositionally biased region" description="Basic and acidic residues" evidence="2">
    <location>
        <begin position="21"/>
        <end position="50"/>
    </location>
</feature>
<keyword evidence="5" id="KW-1185">Reference proteome</keyword>
<dbReference type="InterPro" id="IPR024626">
    <property type="entry name" value="Kri1-like_C"/>
</dbReference>
<feature type="region of interest" description="Disordered" evidence="2">
    <location>
        <begin position="434"/>
        <end position="469"/>
    </location>
</feature>
<feature type="region of interest" description="Disordered" evidence="2">
    <location>
        <begin position="94"/>
        <end position="124"/>
    </location>
</feature>
<dbReference type="Pfam" id="PF12936">
    <property type="entry name" value="Kri1_C"/>
    <property type="match status" value="1"/>
</dbReference>
<feature type="region of interest" description="Disordered" evidence="2">
    <location>
        <begin position="1"/>
        <end position="75"/>
    </location>
</feature>
<dbReference type="EMBL" id="JAVXUO010000818">
    <property type="protein sequence ID" value="KAK2988849.1"/>
    <property type="molecule type" value="Genomic_DNA"/>
</dbReference>
<evidence type="ECO:0000256" key="1">
    <source>
        <dbReference type="ARBA" id="ARBA00007473"/>
    </source>
</evidence>
<dbReference type="GO" id="GO:0030686">
    <property type="term" value="C:90S preribosome"/>
    <property type="evidence" value="ECO:0007669"/>
    <property type="project" value="TreeGrafter"/>
</dbReference>
<sequence>MVLKLFDGSDDDGAGDTPDIQIDKEFARRYEHNKKREDLHRLEELHKKGLVDSSCSGDSDSSSDEPSDEDSGRHDADFFNALIRIRNQDPALKDAQVKLFDSGSEPESRSEPDEQSVREKKRRPMYLKDVTAKHLIEGGPEFEEKEEIKTYSEEQDELRRAFLEAVEADGNDGDIGDLLMEKERPGEDNDDEDANVEMKKKLDEYFGEDDKLDENDKFLKDYFRNKMWLGEDKGVEGEEVKQFGISEDDEEIERQEDYEREFNFRFEENAGDRVMGHSRFVEGSVRKKPNARKLQRRSKEERMAQLEFQRKEELKHLKNLKKKEMNDKLRRIRETAGIGEDGVCLLDEGDLEEEFDPEEHDRKMREAFDDSYYGANDADPDFGSDSDADVDEDGELEKPDFDKEDEWVGLPKGNGVYGSGDGFLAAREMTLKKKGVHSGGNAGQANGEKGVHEEGKGKKKRERSGQEKEVLKEDLEEYYKLDYEDTIGDLKTRFKYKPVNARRYGLSAEEVLELDDKELNHYVSLKKLAPYREQEWKVPRIQRYNQKQRIKSLLQGDLSICQIAGRKKSREDKKRSVSMVADTDIEKWKPEQSNEDAEGQSRRSKRKRRQAELKLPHSRLMAYGKIPSKMPIEVIVCAMVRLLNEYLEAAGLKHKKILPKVMGLKLCSSTSPQTPHCASLDKGPEASRWQDLHLVVTLLRTFGVMSRGTAEGG</sequence>
<protein>
    <recommendedName>
        <fullName evidence="3">Kri1-like C-terminal domain-containing protein</fullName>
    </recommendedName>
</protein>
<dbReference type="GO" id="GO:0000447">
    <property type="term" value="P:endonucleolytic cleavage in ITS1 to separate SSU-rRNA from 5.8S rRNA and LSU-rRNA from tricistronic rRNA transcript (SSU-rRNA, 5.8S rRNA, LSU-rRNA)"/>
    <property type="evidence" value="ECO:0007669"/>
    <property type="project" value="TreeGrafter"/>
</dbReference>
<evidence type="ECO:0000259" key="3">
    <source>
        <dbReference type="Pfam" id="PF12936"/>
    </source>
</evidence>
<feature type="non-terminal residue" evidence="4">
    <location>
        <position position="713"/>
    </location>
</feature>
<gene>
    <name evidence="4" type="ORF">RJ640_020213</name>
</gene>
<proteinExistence type="inferred from homology"/>
<feature type="compositionally biased region" description="Acidic residues" evidence="2">
    <location>
        <begin position="378"/>
        <end position="395"/>
    </location>
</feature>
<evidence type="ECO:0000313" key="4">
    <source>
        <dbReference type="EMBL" id="KAK2988849.1"/>
    </source>
</evidence>
<dbReference type="PANTHER" id="PTHR14490:SF5">
    <property type="entry name" value="PROTEIN KRI1 HOMOLOG"/>
    <property type="match status" value="1"/>
</dbReference>
<dbReference type="GO" id="GO:0005730">
    <property type="term" value="C:nucleolus"/>
    <property type="evidence" value="ECO:0007669"/>
    <property type="project" value="TreeGrafter"/>
</dbReference>
<reference evidence="4" key="1">
    <citation type="submission" date="2022-12" db="EMBL/GenBank/DDBJ databases">
        <title>Draft genome assemblies for two species of Escallonia (Escalloniales).</title>
        <authorList>
            <person name="Chanderbali A."/>
            <person name="Dervinis C."/>
            <person name="Anghel I."/>
            <person name="Soltis D."/>
            <person name="Soltis P."/>
            <person name="Zapata F."/>
        </authorList>
    </citation>
    <scope>NUCLEOTIDE SEQUENCE</scope>
    <source>
        <strain evidence="4">UCBG92.1500</strain>
        <tissue evidence="4">Leaf</tissue>
    </source>
</reference>
<feature type="region of interest" description="Disordered" evidence="2">
    <location>
        <begin position="350"/>
        <end position="419"/>
    </location>
</feature>
<feature type="region of interest" description="Disordered" evidence="2">
    <location>
        <begin position="572"/>
        <end position="611"/>
    </location>
</feature>
<dbReference type="Pfam" id="PF05178">
    <property type="entry name" value="Kri1"/>
    <property type="match status" value="1"/>
</dbReference>
<comment type="caution">
    <text evidence="4">The sequence shown here is derived from an EMBL/GenBank/DDBJ whole genome shotgun (WGS) entry which is preliminary data.</text>
</comment>
<organism evidence="4 5">
    <name type="scientific">Escallonia rubra</name>
    <dbReference type="NCBI Taxonomy" id="112253"/>
    <lineage>
        <taxon>Eukaryota</taxon>
        <taxon>Viridiplantae</taxon>
        <taxon>Streptophyta</taxon>
        <taxon>Embryophyta</taxon>
        <taxon>Tracheophyta</taxon>
        <taxon>Spermatophyta</taxon>
        <taxon>Magnoliopsida</taxon>
        <taxon>eudicotyledons</taxon>
        <taxon>Gunneridae</taxon>
        <taxon>Pentapetalae</taxon>
        <taxon>asterids</taxon>
        <taxon>campanulids</taxon>
        <taxon>Escalloniales</taxon>
        <taxon>Escalloniaceae</taxon>
        <taxon>Escallonia</taxon>
    </lineage>
</organism>
<feature type="region of interest" description="Disordered" evidence="2">
    <location>
        <begin position="170"/>
        <end position="195"/>
    </location>
</feature>
<accession>A0AA88RFY1</accession>
<comment type="similarity">
    <text evidence="1">Belongs to the KRI1 family.</text>
</comment>
<dbReference type="InterPro" id="IPR018034">
    <property type="entry name" value="Kri1"/>
</dbReference>
<evidence type="ECO:0000313" key="5">
    <source>
        <dbReference type="Proteomes" id="UP001187471"/>
    </source>
</evidence>
<feature type="compositionally biased region" description="Basic and acidic residues" evidence="2">
    <location>
        <begin position="359"/>
        <end position="368"/>
    </location>
</feature>
<dbReference type="Proteomes" id="UP001187471">
    <property type="component" value="Unassembled WGS sequence"/>
</dbReference>